<reference evidence="1 2" key="1">
    <citation type="submission" date="2014-01" db="EMBL/GenBank/DDBJ databases">
        <title>Genome sequencing of Thermococcus guaymasensis.</title>
        <authorList>
            <person name="Zhang X."/>
            <person name="Alvare G."/>
            <person name="Fristensky B."/>
            <person name="Chen L."/>
            <person name="Suen T."/>
            <person name="Chen Q."/>
            <person name="Ma K."/>
        </authorList>
    </citation>
    <scope>NUCLEOTIDE SEQUENCE [LARGE SCALE GENOMIC DNA]</scope>
    <source>
        <strain evidence="1 2">DSM 11113</strain>
    </source>
</reference>
<dbReference type="InterPro" id="IPR002816">
    <property type="entry name" value="TraB/PrgY/GumN_fam"/>
</dbReference>
<gene>
    <name evidence="1" type="ORF">X802_08920</name>
</gene>
<dbReference type="OrthoDB" id="185689at2157"/>
<keyword evidence="2" id="KW-1185">Reference proteome</keyword>
<dbReference type="EMBL" id="CP007140">
    <property type="protein sequence ID" value="AJC72245.1"/>
    <property type="molecule type" value="Genomic_DNA"/>
</dbReference>
<sequence length="237" mass="26707">MSYLRYVRVIGTMHVSPRSREEVMREIEKIRPNVVALELDPLRFQGILSGKKAELRESLALGRAGLVSYLLTKFEEKLGEEFGMSPGGEMLAAIESARTLGVPVALIDEDIRLIMSKILQAPAREKLFLALEGSIFFIPGLGGEVATDSDVLASYEDMMHEFRLRYPYLYHVLVEERNRIMAANIRRIVDDMLLKGVRKPKVVAVVGMGHKKGIERILNSWKPGRGFIYPPRTGQPL</sequence>
<name>A0A0X1KLY6_9EURY</name>
<protein>
    <submittedName>
        <fullName evidence="1">Pheromone shutdown protein</fullName>
    </submittedName>
</protein>
<proteinExistence type="predicted"/>
<dbReference type="GeneID" id="27135770"/>
<dbReference type="Pfam" id="PF01963">
    <property type="entry name" value="TraB_PrgY_gumN"/>
    <property type="match status" value="2"/>
</dbReference>
<dbReference type="KEGG" id="tgy:X802_08920"/>
<dbReference type="PATRIC" id="fig|1432656.3.peg.1737"/>
<dbReference type="Proteomes" id="UP000062043">
    <property type="component" value="Chromosome"/>
</dbReference>
<dbReference type="RefSeq" id="WP_062372987.1">
    <property type="nucleotide sequence ID" value="NZ_CP007140.1"/>
</dbReference>
<dbReference type="PANTHER" id="PTHR21530:SF7">
    <property type="entry name" value="TRAB DOMAIN-CONTAINING PROTEIN"/>
    <property type="match status" value="1"/>
</dbReference>
<dbReference type="PANTHER" id="PTHR21530">
    <property type="entry name" value="PHEROMONE SHUTDOWN PROTEIN"/>
    <property type="match status" value="1"/>
</dbReference>
<dbReference type="CDD" id="cd14726">
    <property type="entry name" value="TraB_PrgY-like"/>
    <property type="match status" value="1"/>
</dbReference>
<dbReference type="STRING" id="1432656.X802_08920"/>
<dbReference type="InterPro" id="IPR046345">
    <property type="entry name" value="TraB_PrgY-like"/>
</dbReference>
<evidence type="ECO:0000313" key="1">
    <source>
        <dbReference type="EMBL" id="AJC72245.1"/>
    </source>
</evidence>
<evidence type="ECO:0000313" key="2">
    <source>
        <dbReference type="Proteomes" id="UP000062043"/>
    </source>
</evidence>
<accession>A0A0X1KLY6</accession>
<organism evidence="1 2">
    <name type="scientific">Thermococcus guaymasensis DSM 11113</name>
    <dbReference type="NCBI Taxonomy" id="1432656"/>
    <lineage>
        <taxon>Archaea</taxon>
        <taxon>Methanobacteriati</taxon>
        <taxon>Methanobacteriota</taxon>
        <taxon>Thermococci</taxon>
        <taxon>Thermococcales</taxon>
        <taxon>Thermococcaceae</taxon>
        <taxon>Thermococcus</taxon>
    </lineage>
</organism>
<dbReference type="AlphaFoldDB" id="A0A0X1KLY6"/>